<dbReference type="InterPro" id="IPR029052">
    <property type="entry name" value="Metallo-depent_PP-like"/>
</dbReference>
<organism evidence="2 3">
    <name type="scientific">Algoriphagus oliviformis</name>
    <dbReference type="NCBI Taxonomy" id="2811231"/>
    <lineage>
        <taxon>Bacteria</taxon>
        <taxon>Pseudomonadati</taxon>
        <taxon>Bacteroidota</taxon>
        <taxon>Cytophagia</taxon>
        <taxon>Cytophagales</taxon>
        <taxon>Cyclobacteriaceae</taxon>
        <taxon>Algoriphagus</taxon>
    </lineage>
</organism>
<proteinExistence type="predicted"/>
<gene>
    <name evidence="2" type="ORF">J0A68_03255</name>
</gene>
<dbReference type="InterPro" id="IPR018946">
    <property type="entry name" value="PhoD-like_MPP"/>
</dbReference>
<evidence type="ECO:0000313" key="2">
    <source>
        <dbReference type="EMBL" id="MBN7809957.1"/>
    </source>
</evidence>
<evidence type="ECO:0000313" key="3">
    <source>
        <dbReference type="Proteomes" id="UP000664317"/>
    </source>
</evidence>
<protein>
    <submittedName>
        <fullName evidence="2">Alkaline phosphatase D family protein</fullName>
    </submittedName>
</protein>
<dbReference type="Proteomes" id="UP000664317">
    <property type="component" value="Unassembled WGS sequence"/>
</dbReference>
<dbReference type="Pfam" id="PF09423">
    <property type="entry name" value="PhoD"/>
    <property type="match status" value="1"/>
</dbReference>
<accession>A0ABS3BZ40</accession>
<dbReference type="RefSeq" id="WP_206576748.1">
    <property type="nucleotide sequence ID" value="NZ_JAFKCT010000001.1"/>
</dbReference>
<reference evidence="2 3" key="1">
    <citation type="submission" date="2021-03" db="EMBL/GenBank/DDBJ databases">
        <title>novel species isolated from a fishpond in China.</title>
        <authorList>
            <person name="Lu H."/>
            <person name="Cai Z."/>
        </authorList>
    </citation>
    <scope>NUCLEOTIDE SEQUENCE [LARGE SCALE GENOMIC DNA]</scope>
    <source>
        <strain evidence="2 3">H41</strain>
    </source>
</reference>
<comment type="caution">
    <text evidence="2">The sequence shown here is derived from an EMBL/GenBank/DDBJ whole genome shotgun (WGS) entry which is preliminary data.</text>
</comment>
<dbReference type="InterPro" id="IPR038607">
    <property type="entry name" value="PhoD-like_sf"/>
</dbReference>
<dbReference type="Gene3D" id="3.60.21.70">
    <property type="entry name" value="PhoD-like phosphatase"/>
    <property type="match status" value="1"/>
</dbReference>
<evidence type="ECO:0000259" key="1">
    <source>
        <dbReference type="Pfam" id="PF09423"/>
    </source>
</evidence>
<dbReference type="EMBL" id="JAFKCT010000001">
    <property type="protein sequence ID" value="MBN7809957.1"/>
    <property type="molecule type" value="Genomic_DNA"/>
</dbReference>
<feature type="domain" description="PhoD-like phosphatase metallophosphatase" evidence="1">
    <location>
        <begin position="355"/>
        <end position="662"/>
    </location>
</feature>
<keyword evidence="3" id="KW-1185">Reference proteome</keyword>
<sequence>MKRRSAVKAMALGSFSTPFLFSQGFTGIRELFASPAPAYQSTWEYWPDLHWIGPEYWGNRLQDWEIQDGKAACVISAPNRALHILTHQLQDGKQDFEQSITLHWKNASLKGKPEAYAGFRIGAKGKFADYRSAAVFGKGLDLGINGAGQLLIGEKTSNTTLNLDQPIHLRMQAKSSGGSYSLTLSGSNDPGFAKPIQLQSEGIEAKDLVGNLAIVAHATKENQSDSPLVAFADWKFSGEKIAVDSKQIFGPIVFAQYTLHRNTLKLTAQLAPVEKVPGLQVQLQILEGAQWKTIATSAVDPEGRYAHFRVENWDKKAMVPYRVFLDFPLKSGKQDFFYTGQIARQPDSHENLKVAVFSCNADYGFPDQEVSDHVNLHKPDVALFLGDQFYEGTGGFGIQTSPMEKAYLDYLHKWYMFGWSYRDIFRNIPAAIIPDDHDVYHGNVWGEGGEHAPTDEGWGYVAQDQGGYKMPAQWVNMIQRTQTCHLPDAYDPTPVKQGINVYYTDWVYGGVSFAILEDRKFKTAPKNVLPEEAKVTNGFIQNLDFDIKKYYDIEADLLGKRQMDFLEDWIQDWDADIQMKSVLSQTNFCTVATLPEGSIIDSMVPSLPIPKLGEYVSGDAPTTDMDSNGWPQKGRDQAVRVIRKSFALHIAGDQHLPSTVQYGVEEFGDSGFAFAGPALNNLFPRRWWPKVPEGHQPIPGKTPNTGNYHDGFGNKMTIHAVGNPHQTGVAPALIHDRSTGYGIITFDKSKKSMEIACWPRYVNPVENPAGQFAGWPIQITEADNYGRKATAYLDKFRFQGVESPLVSVFEEASGELQYNLRPVGGLFQPKVFSSATHRVEVKNLQTGETKTFPKLTPNPKNEKEILVIFS</sequence>
<name>A0ABS3BZ40_9BACT</name>
<dbReference type="SUPFAM" id="SSF56300">
    <property type="entry name" value="Metallo-dependent phosphatases"/>
    <property type="match status" value="1"/>
</dbReference>